<sequence length="136" mass="15044">MSEMGQKIIAEVRKIAAERPNFVYPRLNCAYLDEYGCPSCIIGHALFRLEVIPSVHLIEGKPASFTLSDLGIDLDHDEARWLDEVQAAQDGRAGPPPPRPGLSPEEFKSKWAEHPGRYPWGEAVKHADNMVPALAA</sequence>
<dbReference type="OrthoDB" id="4786623at2"/>
<reference evidence="2 3" key="1">
    <citation type="submission" date="2018-06" db="EMBL/GenBank/DDBJ databases">
        <title>NTM in soil in Japan.</title>
        <authorList>
            <person name="Ohya K."/>
        </authorList>
    </citation>
    <scope>NUCLEOTIDE SEQUENCE [LARGE SCALE GENOMIC DNA]</scope>
    <source>
        <strain evidence="2 3">GF28</strain>
    </source>
</reference>
<proteinExistence type="predicted"/>
<comment type="caution">
    <text evidence="2">The sequence shown here is derived from an EMBL/GenBank/DDBJ whole genome shotgun (WGS) entry which is preliminary data.</text>
</comment>
<dbReference type="EMBL" id="QMEV01000001">
    <property type="protein sequence ID" value="RAV17537.1"/>
    <property type="molecule type" value="Genomic_DNA"/>
</dbReference>
<protein>
    <submittedName>
        <fullName evidence="2">Uncharacterized protein</fullName>
    </submittedName>
</protein>
<evidence type="ECO:0000256" key="1">
    <source>
        <dbReference type="SAM" id="MobiDB-lite"/>
    </source>
</evidence>
<gene>
    <name evidence="2" type="ORF">DQP57_00490</name>
</gene>
<organism evidence="2 3">
    <name type="scientific">Mycobacterium colombiense</name>
    <dbReference type="NCBI Taxonomy" id="339268"/>
    <lineage>
        <taxon>Bacteria</taxon>
        <taxon>Bacillati</taxon>
        <taxon>Actinomycetota</taxon>
        <taxon>Actinomycetes</taxon>
        <taxon>Mycobacteriales</taxon>
        <taxon>Mycobacteriaceae</taxon>
        <taxon>Mycobacterium</taxon>
        <taxon>Mycobacterium avium complex (MAC)</taxon>
    </lineage>
</organism>
<accession>A0A329MIV2</accession>
<evidence type="ECO:0000313" key="3">
    <source>
        <dbReference type="Proteomes" id="UP000250915"/>
    </source>
</evidence>
<dbReference type="RefSeq" id="WP_112630691.1">
    <property type="nucleotide sequence ID" value="NZ_QMEV01000001.1"/>
</dbReference>
<dbReference type="AlphaFoldDB" id="A0A329MIV2"/>
<name>A0A329MIV2_9MYCO</name>
<evidence type="ECO:0000313" key="2">
    <source>
        <dbReference type="EMBL" id="RAV17537.1"/>
    </source>
</evidence>
<feature type="region of interest" description="Disordered" evidence="1">
    <location>
        <begin position="87"/>
        <end position="108"/>
    </location>
</feature>
<dbReference type="Proteomes" id="UP000250915">
    <property type="component" value="Unassembled WGS sequence"/>
</dbReference>